<organism evidence="3 4">
    <name type="scientific">Nocardioides luteus</name>
    <dbReference type="NCBI Taxonomy" id="1844"/>
    <lineage>
        <taxon>Bacteria</taxon>
        <taxon>Bacillati</taxon>
        <taxon>Actinomycetota</taxon>
        <taxon>Actinomycetes</taxon>
        <taxon>Propionibacteriales</taxon>
        <taxon>Nocardioidaceae</taxon>
        <taxon>Nocardioides</taxon>
    </lineage>
</organism>
<dbReference type="InterPro" id="IPR004276">
    <property type="entry name" value="GlycoTrans_28_N"/>
</dbReference>
<name>A0ABQ5T2G8_9ACTN</name>
<keyword evidence="3" id="KW-0808">Transferase</keyword>
<dbReference type="SUPFAM" id="SSF53756">
    <property type="entry name" value="UDP-Glycosyltransferase/glycogen phosphorylase"/>
    <property type="match status" value="1"/>
</dbReference>
<dbReference type="Pfam" id="PF03033">
    <property type="entry name" value="Glyco_transf_28"/>
    <property type="match status" value="1"/>
</dbReference>
<dbReference type="InterPro" id="IPR010610">
    <property type="entry name" value="EryCIII-like_C"/>
</dbReference>
<gene>
    <name evidence="3" type="ORF">GCM10017579_40490</name>
</gene>
<feature type="domain" description="Glycosyltransferase family 28 N-terminal" evidence="1">
    <location>
        <begin position="3"/>
        <end position="126"/>
    </location>
</feature>
<dbReference type="PANTHER" id="PTHR48050">
    <property type="entry name" value="STEROL 3-BETA-GLUCOSYLTRANSFERASE"/>
    <property type="match status" value="1"/>
</dbReference>
<dbReference type="GO" id="GO:0016740">
    <property type="term" value="F:transferase activity"/>
    <property type="evidence" value="ECO:0007669"/>
    <property type="project" value="UniProtKB-KW"/>
</dbReference>
<dbReference type="Pfam" id="PF06722">
    <property type="entry name" value="EryCIII-like_C"/>
    <property type="match status" value="1"/>
</dbReference>
<evidence type="ECO:0000313" key="3">
    <source>
        <dbReference type="EMBL" id="GLJ70013.1"/>
    </source>
</evidence>
<protein>
    <submittedName>
        <fullName evidence="3">Glycosyl transferase</fullName>
    </submittedName>
</protein>
<feature type="domain" description="Erythromycin biosynthesis protein CIII-like C-terminal" evidence="2">
    <location>
        <begin position="268"/>
        <end position="361"/>
    </location>
</feature>
<evidence type="ECO:0000259" key="1">
    <source>
        <dbReference type="Pfam" id="PF03033"/>
    </source>
</evidence>
<dbReference type="InterPro" id="IPR050426">
    <property type="entry name" value="Glycosyltransferase_28"/>
</dbReference>
<evidence type="ECO:0000313" key="4">
    <source>
        <dbReference type="Proteomes" id="UP001142292"/>
    </source>
</evidence>
<dbReference type="InterPro" id="IPR002213">
    <property type="entry name" value="UDP_glucos_trans"/>
</dbReference>
<sequence length="379" mass="40658">MRVLLSTYGSRGDVEPLVALAVQLQRRDAEVRMCAPPDEEFVELLARTGVPHVPFLKPWRSWERPPTPEERHQRVTDFIAAQYDTVAEAAVGCDLVVATAMSQFVAPSVAERLGVPYHYVLFCPDVVDGLDGQTYTALFKEPLDAHRTSIGLAPVEDVSELMFTRRPLLAADPVLGPWHRTSGLDAVQTGAWMLDDGRPLPDDLVAFIERGPEPVYVGFGSMRTVGEKSARVAVEAVRAQGRRVLIGRGWAGLDVVDGREDYFVVGEVNHQRLFGRVAAVVHHGGAGTTTTAYRAGAPQVIVPQGGDQAYWAGRVADLGIGTAHDGAEATVESLSVALEAALEPKVRARAAAAMAGPMAAQAWVDGAARAADLLLTGQD</sequence>
<dbReference type="PANTHER" id="PTHR48050:SF13">
    <property type="entry name" value="STEROL 3-BETA-GLUCOSYLTRANSFERASE UGT80A2"/>
    <property type="match status" value="1"/>
</dbReference>
<comment type="caution">
    <text evidence="3">The sequence shown here is derived from an EMBL/GenBank/DDBJ whole genome shotgun (WGS) entry which is preliminary data.</text>
</comment>
<dbReference type="EMBL" id="BSEL01000008">
    <property type="protein sequence ID" value="GLJ70013.1"/>
    <property type="molecule type" value="Genomic_DNA"/>
</dbReference>
<accession>A0ABQ5T2G8</accession>
<dbReference type="RefSeq" id="WP_189120743.1">
    <property type="nucleotide sequence ID" value="NZ_BMRK01000029.1"/>
</dbReference>
<keyword evidence="4" id="KW-1185">Reference proteome</keyword>
<evidence type="ECO:0000259" key="2">
    <source>
        <dbReference type="Pfam" id="PF06722"/>
    </source>
</evidence>
<dbReference type="Gene3D" id="3.40.50.2000">
    <property type="entry name" value="Glycogen Phosphorylase B"/>
    <property type="match status" value="2"/>
</dbReference>
<dbReference type="CDD" id="cd03784">
    <property type="entry name" value="GT1_Gtf-like"/>
    <property type="match status" value="1"/>
</dbReference>
<reference evidence="3" key="2">
    <citation type="submission" date="2023-01" db="EMBL/GenBank/DDBJ databases">
        <authorList>
            <person name="Sun Q."/>
            <person name="Evtushenko L."/>
        </authorList>
    </citation>
    <scope>NUCLEOTIDE SEQUENCE</scope>
    <source>
        <strain evidence="3">VKM Ac-1246</strain>
    </source>
</reference>
<reference evidence="3" key="1">
    <citation type="journal article" date="2014" name="Int. J. Syst. Evol. Microbiol.">
        <title>Complete genome of a new Firmicutes species belonging to the dominant human colonic microbiota ('Ruminococcus bicirculans') reveals two chromosomes and a selective capacity to utilize plant glucans.</title>
        <authorList>
            <consortium name="NISC Comparative Sequencing Program"/>
            <person name="Wegmann U."/>
            <person name="Louis P."/>
            <person name="Goesmann A."/>
            <person name="Henrissat B."/>
            <person name="Duncan S.H."/>
            <person name="Flint H.J."/>
        </authorList>
    </citation>
    <scope>NUCLEOTIDE SEQUENCE</scope>
    <source>
        <strain evidence="3">VKM Ac-1246</strain>
    </source>
</reference>
<proteinExistence type="predicted"/>
<dbReference type="Proteomes" id="UP001142292">
    <property type="component" value="Unassembled WGS sequence"/>
</dbReference>